<dbReference type="Gene3D" id="3.40.50.2000">
    <property type="entry name" value="Glycogen Phosphorylase B"/>
    <property type="match status" value="1"/>
</dbReference>
<dbReference type="Pfam" id="PF13844">
    <property type="entry name" value="Glyco_transf_41"/>
    <property type="match status" value="2"/>
</dbReference>
<comment type="similarity">
    <text evidence="2">Belongs to the glycosyltransferase 41 family. O-GlcNAc transferase subfamily.</text>
</comment>
<evidence type="ECO:0000256" key="1">
    <source>
        <dbReference type="ARBA" id="ARBA00004922"/>
    </source>
</evidence>
<dbReference type="EMBL" id="AP024955">
    <property type="protein sequence ID" value="BCZ79371.1"/>
    <property type="molecule type" value="Genomic_DNA"/>
</dbReference>
<dbReference type="Pfam" id="PF13414">
    <property type="entry name" value="TPR_11"/>
    <property type="match status" value="2"/>
</dbReference>
<dbReference type="InterPro" id="IPR019734">
    <property type="entry name" value="TPR_rpt"/>
</dbReference>
<protein>
    <recommendedName>
        <fullName evidence="3">protein O-GlcNAc transferase</fullName>
        <ecNumber evidence="3">2.4.1.255</ecNumber>
    </recommendedName>
</protein>
<dbReference type="SMART" id="SM00028">
    <property type="entry name" value="TPR"/>
    <property type="match status" value="10"/>
</dbReference>
<evidence type="ECO:0000256" key="3">
    <source>
        <dbReference type="ARBA" id="ARBA00011970"/>
    </source>
</evidence>
<feature type="repeat" description="TPR" evidence="8">
    <location>
        <begin position="173"/>
        <end position="206"/>
    </location>
</feature>
<keyword evidence="4" id="KW-0328">Glycosyltransferase</keyword>
<evidence type="ECO:0000256" key="4">
    <source>
        <dbReference type="ARBA" id="ARBA00022676"/>
    </source>
</evidence>
<comment type="pathway">
    <text evidence="1">Protein modification; protein glycosylation.</text>
</comment>
<feature type="repeat" description="TPR" evidence="8">
    <location>
        <begin position="309"/>
        <end position="342"/>
    </location>
</feature>
<dbReference type="Proteomes" id="UP001319874">
    <property type="component" value="Chromosome 1"/>
</dbReference>
<organism evidence="10 11">
    <name type="scientific">Paraburkholderia terrae</name>
    <dbReference type="NCBI Taxonomy" id="311230"/>
    <lineage>
        <taxon>Bacteria</taxon>
        <taxon>Pseudomonadati</taxon>
        <taxon>Pseudomonadota</taxon>
        <taxon>Betaproteobacteria</taxon>
        <taxon>Burkholderiales</taxon>
        <taxon>Burkholderiaceae</taxon>
        <taxon>Paraburkholderia</taxon>
    </lineage>
</organism>
<evidence type="ECO:0000256" key="7">
    <source>
        <dbReference type="ARBA" id="ARBA00022803"/>
    </source>
</evidence>
<evidence type="ECO:0000256" key="2">
    <source>
        <dbReference type="ARBA" id="ARBA00005386"/>
    </source>
</evidence>
<keyword evidence="11" id="KW-1185">Reference proteome</keyword>
<reference evidence="10 11" key="1">
    <citation type="journal article" date="2022" name="Front. Microbiol.">
        <title>Identification and characterization of a novel class of self-sufficient cytochrome P450 hydroxylase involved in cyclohexanecarboxylate degradation in Paraburkholderia terrae strain KU-64.</title>
        <authorList>
            <person name="Yamamoto T."/>
            <person name="Hasegawa Y."/>
            <person name="Iwaki H."/>
        </authorList>
    </citation>
    <scope>NUCLEOTIDE SEQUENCE [LARGE SCALE GENOMIC DNA]</scope>
    <source>
        <strain evidence="10 11">KU-64</strain>
    </source>
</reference>
<gene>
    <name evidence="10" type="ORF">PTKU64_30460</name>
</gene>
<dbReference type="InterPro" id="IPR011990">
    <property type="entry name" value="TPR-like_helical_dom_sf"/>
</dbReference>
<dbReference type="Gene3D" id="1.25.40.10">
    <property type="entry name" value="Tetratricopeptide repeat domain"/>
    <property type="match status" value="6"/>
</dbReference>
<feature type="domain" description="O-GlcNAc transferase C-terminal" evidence="9">
    <location>
        <begin position="423"/>
        <end position="574"/>
    </location>
</feature>
<dbReference type="PANTHER" id="PTHR44835">
    <property type="entry name" value="UDP-N-ACETYLGLUCOSAMINE--PEPTIDE N-ACETYLGLUCOSAMINYLTRANSFERASE SPINDLY-RELATED"/>
    <property type="match status" value="1"/>
</dbReference>
<dbReference type="Pfam" id="PF13432">
    <property type="entry name" value="TPR_16"/>
    <property type="match status" value="3"/>
</dbReference>
<dbReference type="InterPro" id="IPR051939">
    <property type="entry name" value="Glycosyltr_41/O-GlcNAc_trsf"/>
</dbReference>
<keyword evidence="5" id="KW-0808">Transferase</keyword>
<sequence>MHDIPSLLNAALAHHQAGRLTDAQALYDAILQSEPAQSDALHFSGLLACQTNREDAGIALMHASIAANPNAVYYNNLGNVLLGRRRFGEAIEGYRQAVTLRPDYAEAHNNLGNALRAAGDANASMLSCARAIELRPGYAEAYNNLGNALRDLGDLDNAVLAYGKAVSFRPDYADAFSNLARAQAGRGNADESIAAFRRAIALDPNRVDSQDSLAKLLHASGDADAAIAVLQRAAQLDPADAARHRKLAQWLGGRERWDEAAQALTSAVERVPSDASGYLELGDAYHQGDKLDAAILCYQTATELAPHDGHAHHRLAVALLKQRRADEALKSAQKAVALEPHSAVPHVNLGDVLSVLGDAEGAIASYRRGIALDGEMELAHNRLLFDLATHAPTPPSVTLAAARDFGARMAARARRCEHPAPRNDGRKLRIGFVSGDLQLHPVGIFIESVMEHFADGSFDLIAYSTRAKEDDITARLKQRFTAWRSLVNVPDDQAVRMIRDDRIDILVDLSGHTVHNRLPVFAWKPAPVQVSWLGYFGTTGLNEIDYVLGDPHVLPVDEASHYVEKTWQLPDSYLCFTPPKDDVAVGPLPMTLNGHVTFGYFGKLVKITPNVIVEWSRILNAVLGAKLMMKSHELDAAHARRSTLEKFAAQGIDASRLILEGGSPRHEYLASYNRVDIVLSPFPYPGGTTTAEALWMGTPVVALKGDRFVTHICESVLNAAGLAEWIARAEDDYLALARTWAVQPERLAALRADLRAQTLASPLCDARRFATNLKAAFEGMWAQYVAPRDGRACFAPDEPKDHSGPR</sequence>
<proteinExistence type="inferred from homology"/>
<name>A0ABN6JGE9_9BURK</name>
<dbReference type="SUPFAM" id="SSF53756">
    <property type="entry name" value="UDP-Glycosyltransferase/glycogen phosphorylase"/>
    <property type="match status" value="1"/>
</dbReference>
<dbReference type="EC" id="2.4.1.255" evidence="3"/>
<accession>A0ABN6JGE9</accession>
<feature type="repeat" description="TPR" evidence="8">
    <location>
        <begin position="207"/>
        <end position="240"/>
    </location>
</feature>
<dbReference type="InterPro" id="IPR029489">
    <property type="entry name" value="OGT/SEC/SPY_C"/>
</dbReference>
<feature type="repeat" description="TPR" evidence="8">
    <location>
        <begin position="71"/>
        <end position="104"/>
    </location>
</feature>
<feature type="domain" description="O-GlcNAc transferase C-terminal" evidence="9">
    <location>
        <begin position="595"/>
        <end position="773"/>
    </location>
</feature>
<evidence type="ECO:0000313" key="10">
    <source>
        <dbReference type="EMBL" id="BCZ79371.1"/>
    </source>
</evidence>
<evidence type="ECO:0000313" key="11">
    <source>
        <dbReference type="Proteomes" id="UP001319874"/>
    </source>
</evidence>
<feature type="repeat" description="TPR" evidence="8">
    <location>
        <begin position="139"/>
        <end position="172"/>
    </location>
</feature>
<feature type="repeat" description="TPR" evidence="8">
    <location>
        <begin position="275"/>
        <end position="308"/>
    </location>
</feature>
<evidence type="ECO:0000256" key="6">
    <source>
        <dbReference type="ARBA" id="ARBA00022737"/>
    </source>
</evidence>
<evidence type="ECO:0000256" key="5">
    <source>
        <dbReference type="ARBA" id="ARBA00022679"/>
    </source>
</evidence>
<dbReference type="SUPFAM" id="SSF48452">
    <property type="entry name" value="TPR-like"/>
    <property type="match status" value="2"/>
</dbReference>
<dbReference type="RefSeq" id="WP_229512235.1">
    <property type="nucleotide sequence ID" value="NZ_AP024955.1"/>
</dbReference>
<keyword evidence="7 8" id="KW-0802">TPR repeat</keyword>
<dbReference type="Gene3D" id="3.40.50.11380">
    <property type="match status" value="1"/>
</dbReference>
<dbReference type="PROSITE" id="PS50293">
    <property type="entry name" value="TPR_REGION"/>
    <property type="match status" value="1"/>
</dbReference>
<dbReference type="PANTHER" id="PTHR44835:SF1">
    <property type="entry name" value="PROTEIN O-GLCNAC TRANSFERASE"/>
    <property type="match status" value="1"/>
</dbReference>
<keyword evidence="6" id="KW-0677">Repeat</keyword>
<evidence type="ECO:0000256" key="8">
    <source>
        <dbReference type="PROSITE-ProRule" id="PRU00339"/>
    </source>
</evidence>
<evidence type="ECO:0000259" key="9">
    <source>
        <dbReference type="Pfam" id="PF13844"/>
    </source>
</evidence>
<dbReference type="Pfam" id="PF13181">
    <property type="entry name" value="TPR_8"/>
    <property type="match status" value="1"/>
</dbReference>
<dbReference type="PROSITE" id="PS50005">
    <property type="entry name" value="TPR"/>
    <property type="match status" value="6"/>
</dbReference>